<dbReference type="SUPFAM" id="SSF57756">
    <property type="entry name" value="Retrovirus zinc finger-like domains"/>
    <property type="match status" value="1"/>
</dbReference>
<dbReference type="Pfam" id="PF03732">
    <property type="entry name" value="Retrotrans_gag"/>
    <property type="match status" value="1"/>
</dbReference>
<keyword evidence="1" id="KW-0862">Zinc</keyword>
<feature type="domain" description="CCHC-type" evidence="3">
    <location>
        <begin position="227"/>
        <end position="242"/>
    </location>
</feature>
<feature type="region of interest" description="Disordered" evidence="2">
    <location>
        <begin position="164"/>
        <end position="202"/>
    </location>
</feature>
<dbReference type="PROSITE" id="PS50158">
    <property type="entry name" value="ZF_CCHC"/>
    <property type="match status" value="1"/>
</dbReference>
<dbReference type="SMART" id="SM00343">
    <property type="entry name" value="ZnF_C2HC"/>
    <property type="match status" value="1"/>
</dbReference>
<accession>A0A834FTM1</accession>
<dbReference type="AlphaFoldDB" id="A0A834FTM1"/>
<keyword evidence="1" id="KW-0863">Zinc-finger</keyword>
<organism evidence="4 5">
    <name type="scientific">Rhododendron simsii</name>
    <name type="common">Sims's rhododendron</name>
    <dbReference type="NCBI Taxonomy" id="118357"/>
    <lineage>
        <taxon>Eukaryota</taxon>
        <taxon>Viridiplantae</taxon>
        <taxon>Streptophyta</taxon>
        <taxon>Embryophyta</taxon>
        <taxon>Tracheophyta</taxon>
        <taxon>Spermatophyta</taxon>
        <taxon>Magnoliopsida</taxon>
        <taxon>eudicotyledons</taxon>
        <taxon>Gunneridae</taxon>
        <taxon>Pentapetalae</taxon>
        <taxon>asterids</taxon>
        <taxon>Ericales</taxon>
        <taxon>Ericaceae</taxon>
        <taxon>Ericoideae</taxon>
        <taxon>Rhodoreae</taxon>
        <taxon>Rhododendron</taxon>
    </lineage>
</organism>
<dbReference type="Proteomes" id="UP000626092">
    <property type="component" value="Unassembled WGS sequence"/>
</dbReference>
<proteinExistence type="predicted"/>
<evidence type="ECO:0000313" key="4">
    <source>
        <dbReference type="EMBL" id="KAF7112781.1"/>
    </source>
</evidence>
<dbReference type="InterPro" id="IPR005162">
    <property type="entry name" value="Retrotrans_gag_dom"/>
</dbReference>
<evidence type="ECO:0000313" key="5">
    <source>
        <dbReference type="Proteomes" id="UP000626092"/>
    </source>
</evidence>
<gene>
    <name evidence="4" type="ORF">RHSIM_RhsimUnG0193500</name>
</gene>
<dbReference type="EMBL" id="WJXA01000429">
    <property type="protein sequence ID" value="KAF7112781.1"/>
    <property type="molecule type" value="Genomic_DNA"/>
</dbReference>
<sequence length="434" mass="48571">MFHGGIDLIKANEWLESVEKIFQVMTCTDREKVALAAYNLIGEARRWWNLVSKAEPRMEWTRFLVLFNQKYLPQAIKNSKSMEFQNLKQRGNMTVTEYDAQFTTLAHYAEHLIPNDRMKARRFEDGLQPDLRRAVKLLKLETYAKVLDRALMLEAEEENNKRIRELKKRRYANSNPKVNNGPPKRQNVGNPNRGNQNQYQNRGVLRPNCPTCGTNHPSVCLKGTGVCYSCGEAGHIRKNCPKLQTILVAAQGNGNQRRNANAGRNNSNQRQIGNTGQGQRQGMAYALVPGNTQESENVVAGTLMICSLPAYAIIDYGSTHSFVSLHFADKIPRIRISNGGSRCLLPLPTPPPSPPVTHVLLLLSPSITLEAVCPPRSGSPLKSTDAMEASAKPSTTASLLWTKFIRSSAFTTALFSFPRRGNQASWRKRRSPSP</sequence>
<evidence type="ECO:0000259" key="3">
    <source>
        <dbReference type="PROSITE" id="PS50158"/>
    </source>
</evidence>
<comment type="caution">
    <text evidence="4">The sequence shown here is derived from an EMBL/GenBank/DDBJ whole genome shotgun (WGS) entry which is preliminary data.</text>
</comment>
<dbReference type="PANTHER" id="PTHR34482">
    <property type="entry name" value="DNA DAMAGE-INDUCIBLE PROTEIN 1-LIKE"/>
    <property type="match status" value="1"/>
</dbReference>
<name>A0A834FTM1_RHOSS</name>
<keyword evidence="5" id="KW-1185">Reference proteome</keyword>
<dbReference type="GO" id="GO:0008270">
    <property type="term" value="F:zinc ion binding"/>
    <property type="evidence" value="ECO:0007669"/>
    <property type="project" value="UniProtKB-KW"/>
</dbReference>
<feature type="compositionally biased region" description="Low complexity" evidence="2">
    <location>
        <begin position="189"/>
        <end position="202"/>
    </location>
</feature>
<dbReference type="Pfam" id="PF08284">
    <property type="entry name" value="RVP_2"/>
    <property type="match status" value="1"/>
</dbReference>
<dbReference type="Pfam" id="PF00098">
    <property type="entry name" value="zf-CCHC"/>
    <property type="match status" value="1"/>
</dbReference>
<evidence type="ECO:0000256" key="2">
    <source>
        <dbReference type="SAM" id="MobiDB-lite"/>
    </source>
</evidence>
<feature type="compositionally biased region" description="Low complexity" evidence="2">
    <location>
        <begin position="255"/>
        <end position="271"/>
    </location>
</feature>
<evidence type="ECO:0000256" key="1">
    <source>
        <dbReference type="PROSITE-ProRule" id="PRU00047"/>
    </source>
</evidence>
<dbReference type="GO" id="GO:0003676">
    <property type="term" value="F:nucleic acid binding"/>
    <property type="evidence" value="ECO:0007669"/>
    <property type="project" value="InterPro"/>
</dbReference>
<dbReference type="Gene3D" id="4.10.60.10">
    <property type="entry name" value="Zinc finger, CCHC-type"/>
    <property type="match status" value="1"/>
</dbReference>
<keyword evidence="1" id="KW-0479">Metal-binding</keyword>
<dbReference type="PANTHER" id="PTHR34482:SF36">
    <property type="entry name" value="RETROTRANSPOSON GAG DOMAIN-CONTAINING PROTEIN"/>
    <property type="match status" value="1"/>
</dbReference>
<reference evidence="4" key="1">
    <citation type="submission" date="2019-11" db="EMBL/GenBank/DDBJ databases">
        <authorList>
            <person name="Liu Y."/>
            <person name="Hou J."/>
            <person name="Li T.-Q."/>
            <person name="Guan C.-H."/>
            <person name="Wu X."/>
            <person name="Wu H.-Z."/>
            <person name="Ling F."/>
            <person name="Zhang R."/>
            <person name="Shi X.-G."/>
            <person name="Ren J.-P."/>
            <person name="Chen E.-F."/>
            <person name="Sun J.-M."/>
        </authorList>
    </citation>
    <scope>NUCLEOTIDE SEQUENCE</scope>
    <source>
        <strain evidence="4">Adult_tree_wgs_1</strain>
        <tissue evidence="4">Leaves</tissue>
    </source>
</reference>
<dbReference type="InterPro" id="IPR001878">
    <property type="entry name" value="Znf_CCHC"/>
</dbReference>
<protein>
    <recommendedName>
        <fullName evidence="3">CCHC-type domain-containing protein</fullName>
    </recommendedName>
</protein>
<feature type="region of interest" description="Disordered" evidence="2">
    <location>
        <begin position="255"/>
        <end position="280"/>
    </location>
</feature>
<dbReference type="InterPro" id="IPR036875">
    <property type="entry name" value="Znf_CCHC_sf"/>
</dbReference>
<dbReference type="OrthoDB" id="1111698at2759"/>